<feature type="domain" description="Pyridoxamine 5'-phosphate oxidase N-terminal" evidence="1">
    <location>
        <begin position="10"/>
        <end position="129"/>
    </location>
</feature>
<keyword evidence="2" id="KW-0648">Protein biosynthesis</keyword>
<protein>
    <submittedName>
        <fullName evidence="2">Translation initiation factor IF-2</fullName>
    </submittedName>
</protein>
<dbReference type="SUPFAM" id="SSF50475">
    <property type="entry name" value="FMN-binding split barrel"/>
    <property type="match status" value="1"/>
</dbReference>
<dbReference type="AlphaFoldDB" id="A0A0G1X4K3"/>
<dbReference type="EMBL" id="LCPC01000013">
    <property type="protein sequence ID" value="KKU89350.1"/>
    <property type="molecule type" value="Genomic_DNA"/>
</dbReference>
<evidence type="ECO:0000313" key="2">
    <source>
        <dbReference type="EMBL" id="KKU89350.1"/>
    </source>
</evidence>
<keyword evidence="2" id="KW-0396">Initiation factor</keyword>
<evidence type="ECO:0000313" key="3">
    <source>
        <dbReference type="Proteomes" id="UP000034403"/>
    </source>
</evidence>
<comment type="caution">
    <text evidence="2">The sequence shown here is derived from an EMBL/GenBank/DDBJ whole genome shotgun (WGS) entry which is preliminary data.</text>
</comment>
<gene>
    <name evidence="2" type="ORF">UY20_C0013G0004</name>
</gene>
<accession>A0A0G1X4K3</accession>
<organism evidence="2 3">
    <name type="scientific">Candidatus Yanofskybacteria bacterium GW2011_GWA1_48_10</name>
    <dbReference type="NCBI Taxonomy" id="1619022"/>
    <lineage>
        <taxon>Bacteria</taxon>
        <taxon>Candidatus Yanofskyibacteriota</taxon>
    </lineage>
</organism>
<name>A0A0G1X4K3_9BACT</name>
<dbReference type="Proteomes" id="UP000034403">
    <property type="component" value="Unassembled WGS sequence"/>
</dbReference>
<dbReference type="InterPro" id="IPR011576">
    <property type="entry name" value="Pyridox_Oxase_N"/>
</dbReference>
<reference evidence="2 3" key="1">
    <citation type="journal article" date="2015" name="Nature">
        <title>rRNA introns, odd ribosomes, and small enigmatic genomes across a large radiation of phyla.</title>
        <authorList>
            <person name="Brown C.T."/>
            <person name="Hug L.A."/>
            <person name="Thomas B.C."/>
            <person name="Sharon I."/>
            <person name="Castelle C.J."/>
            <person name="Singh A."/>
            <person name="Wilkins M.J."/>
            <person name="Williams K.H."/>
            <person name="Banfield J.F."/>
        </authorList>
    </citation>
    <scope>NUCLEOTIDE SEQUENCE [LARGE SCALE GENOMIC DNA]</scope>
</reference>
<proteinExistence type="predicted"/>
<sequence>MTNVPKTVDLIKEILEKCYLMSLATLDDGGVWVSDVIFVHDEDLNIYWISDPDVRHSKAIIKDNKVSGTITPSGPKEANMGIQFIGVAEKIDGPRFDLAKKHYLKRGKPAPKKTEDILQGDSWYVLKPKFIQLTYEKLFGFEKQDFKIR</sequence>
<evidence type="ECO:0000259" key="1">
    <source>
        <dbReference type="Pfam" id="PF01243"/>
    </source>
</evidence>
<dbReference type="Pfam" id="PF01243">
    <property type="entry name" value="PNPOx_N"/>
    <property type="match status" value="1"/>
</dbReference>
<dbReference type="Gene3D" id="2.30.110.10">
    <property type="entry name" value="Electron Transport, Fmn-binding Protein, Chain A"/>
    <property type="match status" value="1"/>
</dbReference>
<dbReference type="InterPro" id="IPR012349">
    <property type="entry name" value="Split_barrel_FMN-bd"/>
</dbReference>
<dbReference type="GO" id="GO:0003743">
    <property type="term" value="F:translation initiation factor activity"/>
    <property type="evidence" value="ECO:0007669"/>
    <property type="project" value="UniProtKB-KW"/>
</dbReference>